<dbReference type="SUPFAM" id="SSF53448">
    <property type="entry name" value="Nucleotide-diphospho-sugar transferases"/>
    <property type="match status" value="1"/>
</dbReference>
<dbReference type="GO" id="GO:0016740">
    <property type="term" value="F:transferase activity"/>
    <property type="evidence" value="ECO:0007669"/>
    <property type="project" value="UniProtKB-KW"/>
</dbReference>
<organism evidence="1 2">
    <name type="scientific">Rhodanobacter glycinis</name>
    <dbReference type="NCBI Taxonomy" id="582702"/>
    <lineage>
        <taxon>Bacteria</taxon>
        <taxon>Pseudomonadati</taxon>
        <taxon>Pseudomonadota</taxon>
        <taxon>Gammaproteobacteria</taxon>
        <taxon>Lysobacterales</taxon>
        <taxon>Rhodanobacteraceae</taxon>
        <taxon>Rhodanobacter</taxon>
    </lineage>
</organism>
<reference evidence="1 2" key="1">
    <citation type="submission" date="2019-08" db="EMBL/GenBank/DDBJ databases">
        <title>Complete genome sequence of Rhodanobacter glycinis strain T01E-68 isolated from tomato root.</title>
        <authorList>
            <person name="Weon H.-Y."/>
            <person name="Lee S.A."/>
        </authorList>
    </citation>
    <scope>NUCLEOTIDE SEQUENCE [LARGE SCALE GENOMIC DNA]</scope>
    <source>
        <strain evidence="1 2">T01E-68</strain>
    </source>
</reference>
<dbReference type="InterPro" id="IPR029044">
    <property type="entry name" value="Nucleotide-diphossugar_trans"/>
</dbReference>
<evidence type="ECO:0000313" key="1">
    <source>
        <dbReference type="EMBL" id="QEE23698.1"/>
    </source>
</evidence>
<dbReference type="Gene3D" id="3.90.550.10">
    <property type="entry name" value="Spore Coat Polysaccharide Biosynthesis Protein SpsA, Chain A"/>
    <property type="match status" value="1"/>
</dbReference>
<dbReference type="RefSeq" id="WP_147626399.1">
    <property type="nucleotide sequence ID" value="NZ_CP042807.1"/>
</dbReference>
<proteinExistence type="predicted"/>
<dbReference type="EMBL" id="CP042807">
    <property type="protein sequence ID" value="QEE23698.1"/>
    <property type="molecule type" value="Genomic_DNA"/>
</dbReference>
<gene>
    <name evidence="1" type="ORF">CS053_03600</name>
</gene>
<sequence length="385" mass="44778">MIDCIFTSINNSYLPKARILAASVRKHQPEAKMVLMLSDRRDPALDYRDFDLVLSPEDVITGVESLDAWIFEHTVVELCTAVKPFAFKHLFDTYGYKSIVYQDPDTVLYSRLVELESELQQHPVILTPHVTVPAEDTDDLLDGEMLGCLRHGVFNLGFLALTNKGEGPVFLRWWLDRCREYCFDDNQRGLFTDQKWVDLAPCFFQSLKILRLPSYNVATWNLYYRKVEKLPAGEIVVNRDFPLRFYHFSGFDLGTHEHMLSKHDANNECLREMTDWYSSELKRLSNPDGCVGKYENFPNGRSIPADWRRYYRSQPALKSLIPHPFEQYEAVIDHFEGATVPFMQSSTAPRWVELIRRHRGVVAALRKILPGSVQDRLRVRLARRR</sequence>
<accession>A0A5B9DWJ2</accession>
<dbReference type="Proteomes" id="UP000321807">
    <property type="component" value="Chromosome"/>
</dbReference>
<evidence type="ECO:0000313" key="2">
    <source>
        <dbReference type="Proteomes" id="UP000321807"/>
    </source>
</evidence>
<name>A0A5B9DWJ2_9GAMM</name>
<keyword evidence="1" id="KW-0808">Transferase</keyword>
<dbReference type="AlphaFoldDB" id="A0A5B9DWJ2"/>
<dbReference type="KEGG" id="rgl:CS053_03600"/>
<protein>
    <submittedName>
        <fullName evidence="1">Glycosyl transferase</fullName>
    </submittedName>
</protein>